<dbReference type="EMBL" id="QJSX01000030">
    <property type="protein sequence ID" value="PYE48377.1"/>
    <property type="molecule type" value="Genomic_DNA"/>
</dbReference>
<feature type="chain" id="PRO_5016282960" evidence="1">
    <location>
        <begin position="35"/>
        <end position="300"/>
    </location>
</feature>
<name>A0A318S357_9DEIO</name>
<dbReference type="AlphaFoldDB" id="A0A318S357"/>
<evidence type="ECO:0000313" key="2">
    <source>
        <dbReference type="EMBL" id="PYE48377.1"/>
    </source>
</evidence>
<evidence type="ECO:0000256" key="1">
    <source>
        <dbReference type="SAM" id="SignalP"/>
    </source>
</evidence>
<dbReference type="Proteomes" id="UP000248326">
    <property type="component" value="Unassembled WGS sequence"/>
</dbReference>
<organism evidence="2 3">
    <name type="scientific">Deinococcus yavapaiensis KR-236</name>
    <dbReference type="NCBI Taxonomy" id="694435"/>
    <lineage>
        <taxon>Bacteria</taxon>
        <taxon>Thermotogati</taxon>
        <taxon>Deinococcota</taxon>
        <taxon>Deinococci</taxon>
        <taxon>Deinococcales</taxon>
        <taxon>Deinococcaceae</taxon>
        <taxon>Deinococcus</taxon>
    </lineage>
</organism>
<dbReference type="OrthoDB" id="75407at2"/>
<evidence type="ECO:0000313" key="3">
    <source>
        <dbReference type="Proteomes" id="UP000248326"/>
    </source>
</evidence>
<dbReference type="RefSeq" id="WP_110888946.1">
    <property type="nucleotide sequence ID" value="NZ_QJSX01000030.1"/>
</dbReference>
<proteinExistence type="predicted"/>
<dbReference type="Gene3D" id="2.60.40.10">
    <property type="entry name" value="Immunoglobulins"/>
    <property type="match status" value="1"/>
</dbReference>
<gene>
    <name evidence="2" type="ORF">DES52_13020</name>
</gene>
<feature type="signal peptide" evidence="1">
    <location>
        <begin position="1"/>
        <end position="34"/>
    </location>
</feature>
<protein>
    <submittedName>
        <fullName evidence="2">Uncharacterized protein</fullName>
    </submittedName>
</protein>
<reference evidence="2 3" key="1">
    <citation type="submission" date="2018-06" db="EMBL/GenBank/DDBJ databases">
        <title>Genomic Encyclopedia of Type Strains, Phase IV (KMG-IV): sequencing the most valuable type-strain genomes for metagenomic binning, comparative biology and taxonomic classification.</title>
        <authorList>
            <person name="Goeker M."/>
        </authorList>
    </citation>
    <scope>NUCLEOTIDE SEQUENCE [LARGE SCALE GENOMIC DNA]</scope>
    <source>
        <strain evidence="2 3">DSM 18048</strain>
    </source>
</reference>
<keyword evidence="1" id="KW-0732">Signal</keyword>
<comment type="caution">
    <text evidence="2">The sequence shown here is derived from an EMBL/GenBank/DDBJ whole genome shotgun (WGS) entry which is preliminary data.</text>
</comment>
<sequence>MNQAPVRRSLALRRLGTLTVLALSSSLLTGTAQYTTPITLRVTSSFDGRITLPLRSKWIVKVFMTPDDTSFAGNTLFFPRDEVESPQENIESVTYLVDNQVRWIARKMPYTYGGWAGYFTTTWLKPGKHTFTAAVKMTDGRTASNTVTATVGKPPAPPAALAGMWTRNIQPPQAELQGKWNLVFDEIGTWLTDPTSTGVAELMSVQGDTLYVISPIQMGLADIGVPAYGAKSIGGNTCGDGGAQSLQYPVSAFKWAVKGDQLTLTHVKTQNACPDRAFLWSGTWTRVKNPPARGSLIPGK</sequence>
<dbReference type="InterPro" id="IPR013783">
    <property type="entry name" value="Ig-like_fold"/>
</dbReference>
<keyword evidence="3" id="KW-1185">Reference proteome</keyword>
<accession>A0A318S357</accession>